<dbReference type="OMA" id="LICKGAM"/>
<evidence type="ECO:0000313" key="1">
    <source>
        <dbReference type="EMBL" id="KDO22303.1"/>
    </source>
</evidence>
<dbReference type="EMBL" id="KK583271">
    <property type="protein sequence ID" value="KDO22303.1"/>
    <property type="molecule type" value="Genomic_DNA"/>
</dbReference>
<proteinExistence type="predicted"/>
<dbReference type="RefSeq" id="XP_012207036.1">
    <property type="nucleotide sequence ID" value="XM_012351646.1"/>
</dbReference>
<dbReference type="VEuPathDB" id="FungiDB:SPRG_12143"/>
<evidence type="ECO:0000313" key="2">
    <source>
        <dbReference type="Proteomes" id="UP000030745"/>
    </source>
</evidence>
<dbReference type="GeneID" id="24134133"/>
<gene>
    <name evidence="1" type="ORF">SPRG_12143</name>
</gene>
<protein>
    <submittedName>
        <fullName evidence="1">Uncharacterized protein</fullName>
    </submittedName>
</protein>
<dbReference type="Proteomes" id="UP000030745">
    <property type="component" value="Unassembled WGS sequence"/>
</dbReference>
<organism evidence="1 2">
    <name type="scientific">Saprolegnia parasitica (strain CBS 223.65)</name>
    <dbReference type="NCBI Taxonomy" id="695850"/>
    <lineage>
        <taxon>Eukaryota</taxon>
        <taxon>Sar</taxon>
        <taxon>Stramenopiles</taxon>
        <taxon>Oomycota</taxon>
        <taxon>Saprolegniomycetes</taxon>
        <taxon>Saprolegniales</taxon>
        <taxon>Saprolegniaceae</taxon>
        <taxon>Saprolegnia</taxon>
    </lineage>
</organism>
<accession>A0A067BVL6</accession>
<keyword evidence="2" id="KW-1185">Reference proteome</keyword>
<reference evidence="1 2" key="1">
    <citation type="journal article" date="2013" name="PLoS Genet.">
        <title>Distinctive expansion of potential virulence genes in the genome of the oomycete fish pathogen Saprolegnia parasitica.</title>
        <authorList>
            <person name="Jiang R.H."/>
            <person name="de Bruijn I."/>
            <person name="Haas B.J."/>
            <person name="Belmonte R."/>
            <person name="Lobach L."/>
            <person name="Christie J."/>
            <person name="van den Ackerveken G."/>
            <person name="Bottin A."/>
            <person name="Bulone V."/>
            <person name="Diaz-Moreno S.M."/>
            <person name="Dumas B."/>
            <person name="Fan L."/>
            <person name="Gaulin E."/>
            <person name="Govers F."/>
            <person name="Grenville-Briggs L.J."/>
            <person name="Horner N.R."/>
            <person name="Levin J.Z."/>
            <person name="Mammella M."/>
            <person name="Meijer H.J."/>
            <person name="Morris P."/>
            <person name="Nusbaum C."/>
            <person name="Oome S."/>
            <person name="Phillips A.J."/>
            <person name="van Rooyen D."/>
            <person name="Rzeszutek E."/>
            <person name="Saraiva M."/>
            <person name="Secombes C.J."/>
            <person name="Seidl M.F."/>
            <person name="Snel B."/>
            <person name="Stassen J.H."/>
            <person name="Sykes S."/>
            <person name="Tripathy S."/>
            <person name="van den Berg H."/>
            <person name="Vega-Arreguin J.C."/>
            <person name="Wawra S."/>
            <person name="Young S.K."/>
            <person name="Zeng Q."/>
            <person name="Dieguez-Uribeondo J."/>
            <person name="Russ C."/>
            <person name="Tyler B.M."/>
            <person name="van West P."/>
        </authorList>
    </citation>
    <scope>NUCLEOTIDE SEQUENCE [LARGE SCALE GENOMIC DNA]</scope>
    <source>
        <strain evidence="1 2">CBS 223.65</strain>
    </source>
</reference>
<dbReference type="OrthoDB" id="435799at2759"/>
<dbReference type="AlphaFoldDB" id="A0A067BVL6"/>
<sequence>MTSPAGVRLAYLRRFISDHGGEASFAGQTTANVCLEVVLPQTQPSGLSLVDHLAIDAATAAYVAPANWYVSHAWQYLFLEIVDSLECFFADHGLADEAVIWFCVVNNNQHVAAAQSFEHWTLTFKTSLAANGNVVMMLHPWNDPIVLR</sequence>
<name>A0A067BVL6_SAPPC</name>
<dbReference type="KEGG" id="spar:SPRG_12143"/>